<feature type="compositionally biased region" description="Low complexity" evidence="2">
    <location>
        <begin position="226"/>
        <end position="235"/>
    </location>
</feature>
<dbReference type="AlphaFoldDB" id="A0AAD7TUW1"/>
<dbReference type="Proteomes" id="UP001215151">
    <property type="component" value="Unassembled WGS sequence"/>
</dbReference>
<evidence type="ECO:0000256" key="2">
    <source>
        <dbReference type="SAM" id="MobiDB-lite"/>
    </source>
</evidence>
<organism evidence="3 4">
    <name type="scientific">Trametes cubensis</name>
    <dbReference type="NCBI Taxonomy" id="1111947"/>
    <lineage>
        <taxon>Eukaryota</taxon>
        <taxon>Fungi</taxon>
        <taxon>Dikarya</taxon>
        <taxon>Basidiomycota</taxon>
        <taxon>Agaricomycotina</taxon>
        <taxon>Agaricomycetes</taxon>
        <taxon>Polyporales</taxon>
        <taxon>Polyporaceae</taxon>
        <taxon>Trametes</taxon>
    </lineage>
</organism>
<reference evidence="3" key="1">
    <citation type="submission" date="2022-11" db="EMBL/GenBank/DDBJ databases">
        <title>Genome Sequence of Cubamyces cubensis.</title>
        <authorList>
            <person name="Buettner E."/>
        </authorList>
    </citation>
    <scope>NUCLEOTIDE SEQUENCE</scope>
    <source>
        <strain evidence="3">MPL-01</strain>
    </source>
</reference>
<feature type="region of interest" description="Disordered" evidence="2">
    <location>
        <begin position="226"/>
        <end position="259"/>
    </location>
</feature>
<feature type="coiled-coil region" evidence="1">
    <location>
        <begin position="172"/>
        <end position="199"/>
    </location>
</feature>
<evidence type="ECO:0000313" key="4">
    <source>
        <dbReference type="Proteomes" id="UP001215151"/>
    </source>
</evidence>
<feature type="compositionally biased region" description="Basic and acidic residues" evidence="2">
    <location>
        <begin position="236"/>
        <end position="250"/>
    </location>
</feature>
<name>A0AAD7TUW1_9APHY</name>
<comment type="caution">
    <text evidence="3">The sequence shown here is derived from an EMBL/GenBank/DDBJ whole genome shotgun (WGS) entry which is preliminary data.</text>
</comment>
<sequence>MPEVTGLGAILANSLRGSFTIIPTEALVMSTHAIAQCSGSLRSLASTASTLRRIIRDTEPKVGSIDAFASTHYRKEWADNREKYNNILDATNTAAARLAATIKYYLSLHGDMKHPDAVDDMIAEIGALSVKLQGLNFDQFAELSSLKVSFESIARGLTAAFNQREVAARDELNATQEHVAVFEKQLKDINAQIRKDTEEATHNVVSRASSSFGSFFSLKNKHSEATAAAEETASETNRDKDKKAKDKKPAESASARFKSDAVDQVTKLLSDGGSLLSGGGKESPEAQRRDIQEQLEISEARLIKATSAARAGDRSDLDTVLRAEREIQKGLDAVIEHLKTFPSVTHQLSKQTLSYLHALEAFKADSRSKDNQLALSNMERKIALSSGPWKDVAGLLGDMYAKTQK</sequence>
<gene>
    <name evidence="3" type="ORF">ONZ51_g5079</name>
</gene>
<evidence type="ECO:0000256" key="1">
    <source>
        <dbReference type="SAM" id="Coils"/>
    </source>
</evidence>
<evidence type="ECO:0000313" key="3">
    <source>
        <dbReference type="EMBL" id="KAJ8482860.1"/>
    </source>
</evidence>
<dbReference type="EMBL" id="JAPEVG010000105">
    <property type="protein sequence ID" value="KAJ8482860.1"/>
    <property type="molecule type" value="Genomic_DNA"/>
</dbReference>
<keyword evidence="1" id="KW-0175">Coiled coil</keyword>
<keyword evidence="4" id="KW-1185">Reference proteome</keyword>
<proteinExistence type="predicted"/>
<protein>
    <submittedName>
        <fullName evidence="3">Uncharacterized protein</fullName>
    </submittedName>
</protein>
<accession>A0AAD7TUW1</accession>